<comment type="caution">
    <text evidence="1">The sequence shown here is derived from an EMBL/GenBank/DDBJ whole genome shotgun (WGS) entry which is preliminary data.</text>
</comment>
<proteinExistence type="predicted"/>
<keyword evidence="2" id="KW-1185">Reference proteome</keyword>
<organism evidence="1 2">
    <name type="scientific">Bradyrhizobium yuanmingense</name>
    <dbReference type="NCBI Taxonomy" id="108015"/>
    <lineage>
        <taxon>Bacteria</taxon>
        <taxon>Pseudomonadati</taxon>
        <taxon>Pseudomonadota</taxon>
        <taxon>Alphaproteobacteria</taxon>
        <taxon>Hyphomicrobiales</taxon>
        <taxon>Nitrobacteraceae</taxon>
        <taxon>Bradyrhizobium</taxon>
    </lineage>
</organism>
<evidence type="ECO:0000313" key="2">
    <source>
        <dbReference type="Proteomes" id="UP001565474"/>
    </source>
</evidence>
<reference evidence="1 2" key="1">
    <citation type="submission" date="2024-07" db="EMBL/GenBank/DDBJ databases">
        <title>Genomic Encyclopedia of Type Strains, Phase V (KMG-V): Genome sequencing to study the core and pangenomes of soil and plant-associated prokaryotes.</title>
        <authorList>
            <person name="Whitman W."/>
        </authorList>
    </citation>
    <scope>NUCLEOTIDE SEQUENCE [LARGE SCALE GENOMIC DNA]</scope>
    <source>
        <strain evidence="1 2">USDA 222</strain>
    </source>
</reference>
<name>A0ABV4GJG1_9BRAD</name>
<gene>
    <name evidence="1" type="ORF">ABH992_004478</name>
</gene>
<dbReference type="RefSeq" id="WP_036044815.1">
    <property type="nucleotide sequence ID" value="NZ_JBGBYD010000002.1"/>
</dbReference>
<sequence>MTVRSRREVVTFNHPFRIKGIDRQLPAGVYEVITDEEMIESLWFAAFRRVATVIKVPAEGSGNLMMQDISISPADLSDAQRTDASPSDS</sequence>
<accession>A0ABV4GJG1</accession>
<evidence type="ECO:0000313" key="1">
    <source>
        <dbReference type="EMBL" id="MEY9472079.1"/>
    </source>
</evidence>
<dbReference type="Proteomes" id="UP001565474">
    <property type="component" value="Unassembled WGS sequence"/>
</dbReference>
<protein>
    <submittedName>
        <fullName evidence="1">Uncharacterized protein</fullName>
    </submittedName>
</protein>
<dbReference type="EMBL" id="JBGBZN010000002">
    <property type="protein sequence ID" value="MEY9472079.1"/>
    <property type="molecule type" value="Genomic_DNA"/>
</dbReference>